<keyword evidence="2" id="KW-1185">Reference proteome</keyword>
<dbReference type="EMBL" id="JZBS01002502">
    <property type="protein sequence ID" value="KKK18438.1"/>
    <property type="molecule type" value="Genomic_DNA"/>
</dbReference>
<dbReference type="InterPro" id="IPR029058">
    <property type="entry name" value="AB_hydrolase_fold"/>
</dbReference>
<sequence>MVVRHVRNVFRTTEQKGPANNGQIKDRFKFEEFNLDVNRISIGSASAGGHLPAVVAHHCRNVNIPLVFTAEMDPLRDEGEVCAEKLKAADGEVEVRK</sequence>
<dbReference type="OrthoDB" id="408631at2759"/>
<gene>
    <name evidence="1" type="ORF">ARAM_003669</name>
</gene>
<dbReference type="AlphaFoldDB" id="A0A0F8UFU4"/>
<reference evidence="1 2" key="1">
    <citation type="submission" date="2015-02" db="EMBL/GenBank/DDBJ databases">
        <title>Draft Genome Sequences of Two Closely-Related Aflatoxigenic Aspergillus Species Obtained from the Cote d'Ivoire.</title>
        <authorList>
            <person name="Moore G.G."/>
            <person name="Beltz S.B."/>
            <person name="Mack B.M."/>
        </authorList>
    </citation>
    <scope>NUCLEOTIDE SEQUENCE [LARGE SCALE GENOMIC DNA]</scope>
    <source>
        <strain evidence="1 2">SRRC1468</strain>
    </source>
</reference>
<comment type="caution">
    <text evidence="1">The sequence shown here is derived from an EMBL/GenBank/DDBJ whole genome shotgun (WGS) entry which is preliminary data.</text>
</comment>
<dbReference type="SUPFAM" id="SSF53474">
    <property type="entry name" value="alpha/beta-Hydrolases"/>
    <property type="match status" value="1"/>
</dbReference>
<organism evidence="1 2">
    <name type="scientific">Aspergillus rambellii</name>
    <dbReference type="NCBI Taxonomy" id="308745"/>
    <lineage>
        <taxon>Eukaryota</taxon>
        <taxon>Fungi</taxon>
        <taxon>Dikarya</taxon>
        <taxon>Ascomycota</taxon>
        <taxon>Pezizomycotina</taxon>
        <taxon>Eurotiomycetes</taxon>
        <taxon>Eurotiomycetidae</taxon>
        <taxon>Eurotiales</taxon>
        <taxon>Aspergillaceae</taxon>
        <taxon>Aspergillus</taxon>
        <taxon>Aspergillus subgen. Nidulantes</taxon>
    </lineage>
</organism>
<evidence type="ECO:0000313" key="1">
    <source>
        <dbReference type="EMBL" id="KKK18438.1"/>
    </source>
</evidence>
<evidence type="ECO:0000313" key="2">
    <source>
        <dbReference type="Proteomes" id="UP000034291"/>
    </source>
</evidence>
<dbReference type="Proteomes" id="UP000034291">
    <property type="component" value="Unassembled WGS sequence"/>
</dbReference>
<accession>A0A0F8UFU4</accession>
<protein>
    <submittedName>
        <fullName evidence="1">Uncharacterized protein</fullName>
    </submittedName>
</protein>
<proteinExistence type="predicted"/>
<dbReference type="Gene3D" id="3.40.50.1820">
    <property type="entry name" value="alpha/beta hydrolase"/>
    <property type="match status" value="1"/>
</dbReference>
<name>A0A0F8UFU4_9EURO</name>
<dbReference type="STRING" id="308745.A0A0F8UFU4"/>